<dbReference type="SUPFAM" id="SSF53474">
    <property type="entry name" value="alpha/beta-Hydrolases"/>
    <property type="match status" value="1"/>
</dbReference>
<evidence type="ECO:0000256" key="2">
    <source>
        <dbReference type="SAM" id="Phobius"/>
    </source>
</evidence>
<protein>
    <submittedName>
        <fullName evidence="4">CarE11</fullName>
    </submittedName>
</protein>
<dbReference type="InterPro" id="IPR050309">
    <property type="entry name" value="Type-B_Carboxylest/Lipase"/>
</dbReference>
<dbReference type="InterPro" id="IPR029058">
    <property type="entry name" value="AB_hydrolase_fold"/>
</dbReference>
<evidence type="ECO:0000256" key="1">
    <source>
        <dbReference type="ARBA" id="ARBA00023180"/>
    </source>
</evidence>
<dbReference type="AlphaFoldDB" id="K9L809"/>
<proteinExistence type="evidence at transcript level"/>
<feature type="transmembrane region" description="Helical" evidence="2">
    <location>
        <begin position="12"/>
        <end position="32"/>
    </location>
</feature>
<keyword evidence="2" id="KW-0812">Transmembrane</keyword>
<keyword evidence="1" id="KW-0325">Glycoprotein</keyword>
<dbReference type="PANTHER" id="PTHR11559">
    <property type="entry name" value="CARBOXYLESTERASE"/>
    <property type="match status" value="1"/>
</dbReference>
<keyword evidence="2" id="KW-1133">Transmembrane helix</keyword>
<sequence length="185" mass="20588">MGSYCLTYDNCASKVITLAITAQYMIVMAAQVQAFSVNCIATKVVKLLFVAFVILASTLIFCDASLTEDGLQHTRVKRIVGGRQSKAPPPDDPVVFTRTFNRDARVEGFRNVRTGIYSFLGMHYAEPPIGLLRYARPVYKRMAGDINATQYGAPCIQPDPYDPRRVVGNENCLLLNVFTPRMPDE</sequence>
<accession>K9L809</accession>
<feature type="domain" description="Carboxylesterase type B" evidence="3">
    <location>
        <begin position="92"/>
        <end position="182"/>
    </location>
</feature>
<keyword evidence="2" id="KW-0472">Membrane</keyword>
<evidence type="ECO:0000259" key="3">
    <source>
        <dbReference type="Pfam" id="PF00135"/>
    </source>
</evidence>
<feature type="non-terminal residue" evidence="4">
    <location>
        <position position="185"/>
    </location>
</feature>
<dbReference type="EMBL" id="JF833320">
    <property type="protein sequence ID" value="AFD61585.1"/>
    <property type="molecule type" value="mRNA"/>
</dbReference>
<name>K9L809_BACDO</name>
<dbReference type="Gene3D" id="3.40.50.1820">
    <property type="entry name" value="alpha/beta hydrolase"/>
    <property type="match status" value="1"/>
</dbReference>
<dbReference type="InterPro" id="IPR002018">
    <property type="entry name" value="CarbesteraseB"/>
</dbReference>
<dbReference type="OrthoDB" id="408631at2759"/>
<dbReference type="Pfam" id="PF00135">
    <property type="entry name" value="COesterase"/>
    <property type="match status" value="1"/>
</dbReference>
<feature type="transmembrane region" description="Helical" evidence="2">
    <location>
        <begin position="44"/>
        <end position="61"/>
    </location>
</feature>
<evidence type="ECO:0000313" key="4">
    <source>
        <dbReference type="EMBL" id="AFD61585.1"/>
    </source>
</evidence>
<organism evidence="4">
    <name type="scientific">Bactrocera dorsalis</name>
    <name type="common">Oriental fruit fly</name>
    <name type="synonym">Dacus dorsalis</name>
    <dbReference type="NCBI Taxonomy" id="27457"/>
    <lineage>
        <taxon>Eukaryota</taxon>
        <taxon>Metazoa</taxon>
        <taxon>Ecdysozoa</taxon>
        <taxon>Arthropoda</taxon>
        <taxon>Hexapoda</taxon>
        <taxon>Insecta</taxon>
        <taxon>Pterygota</taxon>
        <taxon>Neoptera</taxon>
        <taxon>Endopterygota</taxon>
        <taxon>Diptera</taxon>
        <taxon>Brachycera</taxon>
        <taxon>Muscomorpha</taxon>
        <taxon>Tephritoidea</taxon>
        <taxon>Tephritidae</taxon>
        <taxon>Bactrocera</taxon>
        <taxon>Bactrocera</taxon>
    </lineage>
</organism>
<feature type="non-terminal residue" evidence="4">
    <location>
        <position position="1"/>
    </location>
</feature>
<reference evidence="4" key="1">
    <citation type="submission" date="2011-04" db="EMBL/GenBank/DDBJ databases">
        <title>Cloning and sequence analysis of CarE genes from Bactrocera dorsalis.</title>
        <authorList>
            <person name="Shen G."/>
            <person name="Wang J."/>
        </authorList>
    </citation>
    <scope>NUCLEOTIDE SEQUENCE</scope>
</reference>